<feature type="domain" description="MlaB-like STAS" evidence="1">
    <location>
        <begin position="11"/>
        <end position="86"/>
    </location>
</feature>
<sequence>MGAQDIQKFDLPSVVDVDAMDAMRDSLVGAIENGNTRLDAVQVSRVATNALLMLVSAGQGAKSNEFTLSIANPSAAFEEAVERLGMGDIFAEFIEGN</sequence>
<dbReference type="SUPFAM" id="SSF52091">
    <property type="entry name" value="SpoIIaa-like"/>
    <property type="match status" value="1"/>
</dbReference>
<dbReference type="AlphaFoldDB" id="A0A3B0TLX6"/>
<dbReference type="InterPro" id="IPR036513">
    <property type="entry name" value="STAS_dom_sf"/>
</dbReference>
<dbReference type="Pfam" id="PF13466">
    <property type="entry name" value="STAS_2"/>
    <property type="match status" value="1"/>
</dbReference>
<organism evidence="2">
    <name type="scientific">hydrothermal vent metagenome</name>
    <dbReference type="NCBI Taxonomy" id="652676"/>
    <lineage>
        <taxon>unclassified sequences</taxon>
        <taxon>metagenomes</taxon>
        <taxon>ecological metagenomes</taxon>
    </lineage>
</organism>
<reference evidence="2" key="1">
    <citation type="submission" date="2018-06" db="EMBL/GenBank/DDBJ databases">
        <authorList>
            <person name="Zhirakovskaya E."/>
        </authorList>
    </citation>
    <scope>NUCLEOTIDE SEQUENCE</scope>
</reference>
<dbReference type="EMBL" id="UOEQ01000230">
    <property type="protein sequence ID" value="VAW19665.1"/>
    <property type="molecule type" value="Genomic_DNA"/>
</dbReference>
<proteinExistence type="predicted"/>
<evidence type="ECO:0000313" key="2">
    <source>
        <dbReference type="EMBL" id="VAW19665.1"/>
    </source>
</evidence>
<gene>
    <name evidence="2" type="ORF">MNBD_ALPHA11-1668</name>
</gene>
<dbReference type="InterPro" id="IPR058548">
    <property type="entry name" value="MlaB-like_STAS"/>
</dbReference>
<dbReference type="Gene3D" id="3.30.750.24">
    <property type="entry name" value="STAS domain"/>
    <property type="match status" value="1"/>
</dbReference>
<name>A0A3B0TLX6_9ZZZZ</name>
<accession>A0A3B0TLX6</accession>
<protein>
    <recommendedName>
        <fullName evidence="1">MlaB-like STAS domain-containing protein</fullName>
    </recommendedName>
</protein>
<evidence type="ECO:0000259" key="1">
    <source>
        <dbReference type="Pfam" id="PF13466"/>
    </source>
</evidence>